<dbReference type="SUPFAM" id="SSF53597">
    <property type="entry name" value="Dihydrofolate reductase-like"/>
    <property type="match status" value="1"/>
</dbReference>
<dbReference type="EMBL" id="SZYE01000018">
    <property type="protein sequence ID" value="TKR26681.1"/>
    <property type="molecule type" value="Genomic_DNA"/>
</dbReference>
<gene>
    <name evidence="1" type="ORF">FA014_04245</name>
</gene>
<dbReference type="Gene3D" id="3.40.430.10">
    <property type="entry name" value="Dihydrofolate Reductase, subunit A"/>
    <property type="match status" value="1"/>
</dbReference>
<evidence type="ECO:0000313" key="1">
    <source>
        <dbReference type="EMBL" id="TKR26681.1"/>
    </source>
</evidence>
<name>A0A7Z8K3A7_9CELL</name>
<proteinExistence type="predicted"/>
<sequence length="194" mass="20216">MSVVAADVGPLRVIDNTATSLSGCIADEEGSLAWLFAVDSVSQPDHEALLSGVGVLVSGSTTYEWVLREEDLVAHPETWPAYDGARPYDVFTSRDLPVPAGADVRFVRGSVAEALPAIRAVAGQGDAGWSAAATGGQLLDAGALDEVQLGVAPAALTGGAPVLPRRVGPDRLRLRSAERFDQFAHLTYDVLPPG</sequence>
<accession>A0A7Z8K3A7</accession>
<dbReference type="AlphaFoldDB" id="A0A7Z8K3A7"/>
<dbReference type="InterPro" id="IPR024072">
    <property type="entry name" value="DHFR-like_dom_sf"/>
</dbReference>
<dbReference type="OrthoDB" id="3427770at2"/>
<comment type="caution">
    <text evidence="1">The sequence shown here is derived from an EMBL/GenBank/DDBJ whole genome shotgun (WGS) entry which is preliminary data.</text>
</comment>
<organism evidence="1 2">
    <name type="scientific">Cellulomonas hominis</name>
    <dbReference type="NCBI Taxonomy" id="156981"/>
    <lineage>
        <taxon>Bacteria</taxon>
        <taxon>Bacillati</taxon>
        <taxon>Actinomycetota</taxon>
        <taxon>Actinomycetes</taxon>
        <taxon>Micrococcales</taxon>
        <taxon>Cellulomonadaceae</taxon>
        <taxon>Cellulomonas</taxon>
    </lineage>
</organism>
<dbReference type="Proteomes" id="UP000308121">
    <property type="component" value="Unassembled WGS sequence"/>
</dbReference>
<protein>
    <submittedName>
        <fullName evidence="1">Dihydrofolate reductase</fullName>
    </submittedName>
</protein>
<evidence type="ECO:0000313" key="2">
    <source>
        <dbReference type="Proteomes" id="UP000308121"/>
    </source>
</evidence>
<reference evidence="1 2" key="1">
    <citation type="submission" date="2019-05" db="EMBL/GenBank/DDBJ databases">
        <title>Genome sequence of Cellulomonas hominis strain CS1.</title>
        <authorList>
            <person name="Belmont J."/>
            <person name="Maclea K.S."/>
        </authorList>
    </citation>
    <scope>NUCLEOTIDE SEQUENCE [LARGE SCALE GENOMIC DNA]</scope>
    <source>
        <strain evidence="1 2">CS1</strain>
    </source>
</reference>